<dbReference type="SUPFAM" id="SSF46689">
    <property type="entry name" value="Homeodomain-like"/>
    <property type="match status" value="1"/>
</dbReference>
<evidence type="ECO:0000256" key="1">
    <source>
        <dbReference type="ARBA" id="ARBA00023015"/>
    </source>
</evidence>
<organism evidence="5 6">
    <name type="scientific">Pedobacter duraquae</name>
    <dbReference type="NCBI Taxonomy" id="425511"/>
    <lineage>
        <taxon>Bacteria</taxon>
        <taxon>Pseudomonadati</taxon>
        <taxon>Bacteroidota</taxon>
        <taxon>Sphingobacteriia</taxon>
        <taxon>Sphingobacteriales</taxon>
        <taxon>Sphingobacteriaceae</taxon>
        <taxon>Pedobacter</taxon>
    </lineage>
</organism>
<evidence type="ECO:0000313" key="5">
    <source>
        <dbReference type="EMBL" id="TDO20683.1"/>
    </source>
</evidence>
<sequence length="292" mass="34105">MKRRNKIHVYQLDEINQQDSTAYLFDLSKEELTHADEIQVPHRHDHYCCFLLEEGTIDMFVDFIPLQVNSEVLLISYPGQIHKVISSKNCKGQILVFDAKLTDERARRIIEDSLTKLAAPIINHEEQDWFRKLFTLIGSIIRTDKKGSLHNLLIRSLLDSFLYRATSLLQLQEKSNVHEYSARNIEITKKFRQAVQEQFKTIKKPSQYAERLNFSVSYLNDTVKAVTGFSLTYFIRQEVISEAQRLLHYSELSIKEIAYQLGYDDVKYFIRLFGKDTGKSPTEFRKSNSKAI</sequence>
<proteinExistence type="predicted"/>
<dbReference type="OrthoDB" id="2585681at2"/>
<dbReference type="InterPro" id="IPR009057">
    <property type="entry name" value="Homeodomain-like_sf"/>
</dbReference>
<dbReference type="PANTHER" id="PTHR43280">
    <property type="entry name" value="ARAC-FAMILY TRANSCRIPTIONAL REGULATOR"/>
    <property type="match status" value="1"/>
</dbReference>
<keyword evidence="1" id="KW-0805">Transcription regulation</keyword>
<evidence type="ECO:0000256" key="3">
    <source>
        <dbReference type="ARBA" id="ARBA00023163"/>
    </source>
</evidence>
<gene>
    <name evidence="5" type="ORF">CLV32_3316</name>
</gene>
<evidence type="ECO:0000256" key="2">
    <source>
        <dbReference type="ARBA" id="ARBA00023125"/>
    </source>
</evidence>
<dbReference type="Gene3D" id="1.10.10.60">
    <property type="entry name" value="Homeodomain-like"/>
    <property type="match status" value="1"/>
</dbReference>
<dbReference type="GO" id="GO:0003700">
    <property type="term" value="F:DNA-binding transcription factor activity"/>
    <property type="evidence" value="ECO:0007669"/>
    <property type="project" value="InterPro"/>
</dbReference>
<keyword evidence="6" id="KW-1185">Reference proteome</keyword>
<evidence type="ECO:0000313" key="6">
    <source>
        <dbReference type="Proteomes" id="UP000295499"/>
    </source>
</evidence>
<reference evidence="5 6" key="1">
    <citation type="submission" date="2019-03" db="EMBL/GenBank/DDBJ databases">
        <title>Genomic Encyclopedia of Archaeal and Bacterial Type Strains, Phase II (KMG-II): from individual species to whole genera.</title>
        <authorList>
            <person name="Goeker M."/>
        </authorList>
    </citation>
    <scope>NUCLEOTIDE SEQUENCE [LARGE SCALE GENOMIC DNA]</scope>
    <source>
        <strain evidence="5 6">DSM 19034</strain>
    </source>
</reference>
<dbReference type="GO" id="GO:0043565">
    <property type="term" value="F:sequence-specific DNA binding"/>
    <property type="evidence" value="ECO:0007669"/>
    <property type="project" value="InterPro"/>
</dbReference>
<protein>
    <submittedName>
        <fullName evidence="5">AraC-like DNA-binding protein</fullName>
    </submittedName>
</protein>
<dbReference type="Pfam" id="PF12833">
    <property type="entry name" value="HTH_18"/>
    <property type="match status" value="1"/>
</dbReference>
<keyword evidence="3" id="KW-0804">Transcription</keyword>
<name>A0A4R6IEG3_9SPHI</name>
<dbReference type="PRINTS" id="PR00032">
    <property type="entry name" value="HTHARAC"/>
</dbReference>
<dbReference type="EMBL" id="SNWM01000004">
    <property type="protein sequence ID" value="TDO20683.1"/>
    <property type="molecule type" value="Genomic_DNA"/>
</dbReference>
<dbReference type="InterPro" id="IPR018060">
    <property type="entry name" value="HTH_AraC"/>
</dbReference>
<dbReference type="SMART" id="SM00342">
    <property type="entry name" value="HTH_ARAC"/>
    <property type="match status" value="1"/>
</dbReference>
<dbReference type="Proteomes" id="UP000295499">
    <property type="component" value="Unassembled WGS sequence"/>
</dbReference>
<accession>A0A4R6IEG3</accession>
<comment type="caution">
    <text evidence="5">The sequence shown here is derived from an EMBL/GenBank/DDBJ whole genome shotgun (WGS) entry which is preliminary data.</text>
</comment>
<dbReference type="PROSITE" id="PS01124">
    <property type="entry name" value="HTH_ARAC_FAMILY_2"/>
    <property type="match status" value="1"/>
</dbReference>
<dbReference type="RefSeq" id="WP_133557381.1">
    <property type="nucleotide sequence ID" value="NZ_SNWM01000004.1"/>
</dbReference>
<keyword evidence="2 5" id="KW-0238">DNA-binding</keyword>
<feature type="domain" description="HTH araC/xylS-type" evidence="4">
    <location>
        <begin position="189"/>
        <end position="287"/>
    </location>
</feature>
<dbReference type="InterPro" id="IPR020449">
    <property type="entry name" value="Tscrpt_reg_AraC-type_HTH"/>
</dbReference>
<dbReference type="AlphaFoldDB" id="A0A4R6IEG3"/>
<evidence type="ECO:0000259" key="4">
    <source>
        <dbReference type="PROSITE" id="PS01124"/>
    </source>
</evidence>
<dbReference type="PANTHER" id="PTHR43280:SF32">
    <property type="entry name" value="TRANSCRIPTIONAL REGULATORY PROTEIN"/>
    <property type="match status" value="1"/>
</dbReference>